<feature type="transmembrane region" description="Helical" evidence="6">
    <location>
        <begin position="174"/>
        <end position="194"/>
    </location>
</feature>
<proteinExistence type="predicted"/>
<evidence type="ECO:0000256" key="2">
    <source>
        <dbReference type="ARBA" id="ARBA00022475"/>
    </source>
</evidence>
<keyword evidence="3 6" id="KW-0812">Transmembrane</keyword>
<evidence type="ECO:0000256" key="6">
    <source>
        <dbReference type="SAM" id="Phobius"/>
    </source>
</evidence>
<gene>
    <name evidence="8" type="ORF">HF577_10625</name>
</gene>
<feature type="transmembrane region" description="Helical" evidence="6">
    <location>
        <begin position="141"/>
        <end position="162"/>
    </location>
</feature>
<evidence type="ECO:0000313" key="9">
    <source>
        <dbReference type="Proteomes" id="UP001296706"/>
    </source>
</evidence>
<dbReference type="EMBL" id="JAAXKY010000025">
    <property type="protein sequence ID" value="NMH77535.1"/>
    <property type="molecule type" value="Genomic_DNA"/>
</dbReference>
<dbReference type="RefSeq" id="WP_169395606.1">
    <property type="nucleotide sequence ID" value="NZ_BAAAJH010000001.1"/>
</dbReference>
<evidence type="ECO:0000256" key="5">
    <source>
        <dbReference type="ARBA" id="ARBA00023136"/>
    </source>
</evidence>
<dbReference type="Pfam" id="PF05425">
    <property type="entry name" value="CopD"/>
    <property type="match status" value="1"/>
</dbReference>
<feature type="transmembrane region" description="Helical" evidence="6">
    <location>
        <begin position="306"/>
        <end position="327"/>
    </location>
</feature>
<dbReference type="Proteomes" id="UP001296706">
    <property type="component" value="Unassembled WGS sequence"/>
</dbReference>
<dbReference type="PANTHER" id="PTHR34820:SF4">
    <property type="entry name" value="INNER MEMBRANE PROTEIN YEBZ"/>
    <property type="match status" value="1"/>
</dbReference>
<protein>
    <recommendedName>
        <fullName evidence="7">Copper resistance protein D domain-containing protein</fullName>
    </recommendedName>
</protein>
<evidence type="ECO:0000313" key="8">
    <source>
        <dbReference type="EMBL" id="NMH77535.1"/>
    </source>
</evidence>
<accession>A0ABX1RAX2</accession>
<evidence type="ECO:0000256" key="3">
    <source>
        <dbReference type="ARBA" id="ARBA00022692"/>
    </source>
</evidence>
<keyword evidence="2" id="KW-1003">Cell membrane</keyword>
<keyword evidence="9" id="KW-1185">Reference proteome</keyword>
<feature type="transmembrane region" description="Helical" evidence="6">
    <location>
        <begin position="20"/>
        <end position="46"/>
    </location>
</feature>
<comment type="caution">
    <text evidence="8">The sequence shown here is derived from an EMBL/GenBank/DDBJ whole genome shotgun (WGS) entry which is preliminary data.</text>
</comment>
<evidence type="ECO:0000256" key="4">
    <source>
        <dbReference type="ARBA" id="ARBA00022989"/>
    </source>
</evidence>
<keyword evidence="4 6" id="KW-1133">Transmembrane helix</keyword>
<organism evidence="8 9">
    <name type="scientific">Pseudonocardia xinjiangensis</name>
    <dbReference type="NCBI Taxonomy" id="75289"/>
    <lineage>
        <taxon>Bacteria</taxon>
        <taxon>Bacillati</taxon>
        <taxon>Actinomycetota</taxon>
        <taxon>Actinomycetes</taxon>
        <taxon>Pseudonocardiales</taxon>
        <taxon>Pseudonocardiaceae</taxon>
        <taxon>Pseudonocardia</taxon>
    </lineage>
</organism>
<dbReference type="InterPro" id="IPR008457">
    <property type="entry name" value="Cu-R_CopD_dom"/>
</dbReference>
<comment type="subcellular location">
    <subcellularLocation>
        <location evidence="1">Cell membrane</location>
        <topology evidence="1">Multi-pass membrane protein</topology>
    </subcellularLocation>
</comment>
<reference evidence="8 9" key="1">
    <citation type="submission" date="2020-04" db="EMBL/GenBank/DDBJ databases">
        <authorList>
            <person name="Klaysubun C."/>
            <person name="Duangmal K."/>
            <person name="Lipun K."/>
        </authorList>
    </citation>
    <scope>NUCLEOTIDE SEQUENCE [LARGE SCALE GENOMIC DNA]</scope>
    <source>
        <strain evidence="8 9">JCM 11839</strain>
    </source>
</reference>
<sequence length="331" mass="33896">MTPPTAGPRPADRYLLPLSWAGLAVGAAILASILSGALAGATLPVMIGTSVTRTGMDVAGVACVGLTLLGTLLPQVRDLPGGAVRDLNRVRATADRWLVLLAGGWLVVVIVGVMFRVASAFARPVSELNGTEVVAWATELAAGRGMVLTAGCAAVVLGCGVVRLYDRDRLEVRVPMVAALLGLITPSVTGHAGAAPDHQLAIITVGVHVGAAGLWVGGLAAMLVLVARHRPLLEAVLPRFSRLAGGCLLAITLTGVVTAQLRLQSWTALFTTGYGWLVLAKTGCLLLLACLGALARRRLATGRTPVLRWAALETALMAATLGLAAALSQAG</sequence>
<keyword evidence="5 6" id="KW-0472">Membrane</keyword>
<feature type="domain" description="Copper resistance protein D" evidence="7">
    <location>
        <begin position="235"/>
        <end position="327"/>
    </location>
</feature>
<feature type="transmembrane region" description="Helical" evidence="6">
    <location>
        <begin position="97"/>
        <end position="121"/>
    </location>
</feature>
<evidence type="ECO:0000259" key="7">
    <source>
        <dbReference type="Pfam" id="PF05425"/>
    </source>
</evidence>
<feature type="transmembrane region" description="Helical" evidence="6">
    <location>
        <begin position="273"/>
        <end position="294"/>
    </location>
</feature>
<name>A0ABX1RAX2_9PSEU</name>
<feature type="transmembrane region" description="Helical" evidence="6">
    <location>
        <begin position="240"/>
        <end position="261"/>
    </location>
</feature>
<dbReference type="PANTHER" id="PTHR34820">
    <property type="entry name" value="INNER MEMBRANE PROTEIN YEBZ"/>
    <property type="match status" value="1"/>
</dbReference>
<evidence type="ECO:0000256" key="1">
    <source>
        <dbReference type="ARBA" id="ARBA00004651"/>
    </source>
</evidence>
<dbReference type="InterPro" id="IPR032694">
    <property type="entry name" value="CopC/D"/>
</dbReference>
<feature type="transmembrane region" description="Helical" evidence="6">
    <location>
        <begin position="200"/>
        <end position="228"/>
    </location>
</feature>
<feature type="transmembrane region" description="Helical" evidence="6">
    <location>
        <begin position="58"/>
        <end position="76"/>
    </location>
</feature>